<dbReference type="PROSITE" id="PS51658">
    <property type="entry name" value="BFN"/>
    <property type="match status" value="1"/>
</dbReference>
<dbReference type="InterPro" id="IPR003729">
    <property type="entry name" value="Bi_nuclease_dom"/>
</dbReference>
<accession>A0A6J6W374</accession>
<feature type="domain" description="BFN" evidence="1">
    <location>
        <begin position="1"/>
        <end position="132"/>
    </location>
</feature>
<organism evidence="2">
    <name type="scientific">freshwater metagenome</name>
    <dbReference type="NCBI Taxonomy" id="449393"/>
    <lineage>
        <taxon>unclassified sequences</taxon>
        <taxon>metagenomes</taxon>
        <taxon>ecological metagenomes</taxon>
    </lineage>
</organism>
<name>A0A6J6W374_9ZZZZ</name>
<gene>
    <name evidence="2" type="ORF">UFOPK2958_00312</name>
</gene>
<dbReference type="PANTHER" id="PTHR15160">
    <property type="entry name" value="VON HIPPEL-LINDAU PROTEIN"/>
    <property type="match status" value="1"/>
</dbReference>
<proteinExistence type="predicted"/>
<dbReference type="Pfam" id="PF02577">
    <property type="entry name" value="BFN_dom"/>
    <property type="match status" value="1"/>
</dbReference>
<protein>
    <submittedName>
        <fullName evidence="2">Unannotated protein</fullName>
    </submittedName>
</protein>
<dbReference type="AlphaFoldDB" id="A0A6J6W374"/>
<reference evidence="2" key="1">
    <citation type="submission" date="2020-05" db="EMBL/GenBank/DDBJ databases">
        <authorList>
            <person name="Chiriac C."/>
            <person name="Salcher M."/>
            <person name="Ghai R."/>
            <person name="Kavagutti S V."/>
        </authorList>
    </citation>
    <scope>NUCLEOTIDE SEQUENCE</scope>
</reference>
<dbReference type="PANTHER" id="PTHR15160:SF1">
    <property type="entry name" value="VON HIPPEL-LINDAU DISEASE TUMOR SUPPRESSOR"/>
    <property type="match status" value="1"/>
</dbReference>
<sequence>MVEVILRTVSVDVASATPILLLEEVHGNRILPIFIGQPEAAAIAYALQEIETPRPMSHDLMGEIITALGGKVFNVEIQNLVGSTYYAALRLLVNGAELTISARPSDAVALALRVGAPILVNDELMDAEAQVFEADDEEEDEEFLGGELEVEEEDLVAELHEFLDGFGKSEGAS</sequence>
<evidence type="ECO:0000259" key="1">
    <source>
        <dbReference type="PROSITE" id="PS51658"/>
    </source>
</evidence>
<dbReference type="GO" id="GO:0004518">
    <property type="term" value="F:nuclease activity"/>
    <property type="evidence" value="ECO:0007669"/>
    <property type="project" value="InterPro"/>
</dbReference>
<evidence type="ECO:0000313" key="2">
    <source>
        <dbReference type="EMBL" id="CAB4777816.1"/>
    </source>
</evidence>
<dbReference type="SUPFAM" id="SSF103256">
    <property type="entry name" value="Hypothetical protein TM0160"/>
    <property type="match status" value="1"/>
</dbReference>
<dbReference type="EMBL" id="CAFAAB010000021">
    <property type="protein sequence ID" value="CAB4777816.1"/>
    <property type="molecule type" value="Genomic_DNA"/>
</dbReference>
<dbReference type="Gene3D" id="3.10.690.10">
    <property type="entry name" value="Bifunctional nuclease domain"/>
    <property type="match status" value="1"/>
</dbReference>
<dbReference type="InterPro" id="IPR036104">
    <property type="entry name" value="BFN_sf"/>
</dbReference>